<dbReference type="Pfam" id="PF22807">
    <property type="entry name" value="TrAA12"/>
    <property type="match status" value="1"/>
</dbReference>
<organism evidence="2 3">
    <name type="scientific">Methylocaldum marinum</name>
    <dbReference type="NCBI Taxonomy" id="1432792"/>
    <lineage>
        <taxon>Bacteria</taxon>
        <taxon>Pseudomonadati</taxon>
        <taxon>Pseudomonadota</taxon>
        <taxon>Gammaproteobacteria</taxon>
        <taxon>Methylococcales</taxon>
        <taxon>Methylococcaceae</taxon>
        <taxon>Methylocaldum</taxon>
    </lineage>
</organism>
<feature type="domain" description="Pyrroloquinoline quinone-dependent pyranose dehydrogenase beta-propeller" evidence="1">
    <location>
        <begin position="189"/>
        <end position="326"/>
    </location>
</feature>
<keyword evidence="3" id="KW-1185">Reference proteome</keyword>
<dbReference type="Gene3D" id="2.120.10.30">
    <property type="entry name" value="TolB, C-terminal domain"/>
    <property type="match status" value="1"/>
</dbReference>
<dbReference type="PANTHER" id="PTHR33546">
    <property type="entry name" value="LARGE, MULTIFUNCTIONAL SECRETED PROTEIN-RELATED"/>
    <property type="match status" value="1"/>
</dbReference>
<dbReference type="KEGG" id="mmai:sS8_0950"/>
<reference evidence="2 3" key="1">
    <citation type="submission" date="2016-12" db="EMBL/GenBank/DDBJ databases">
        <title>Genome sequencing of Methylocaldum marinum.</title>
        <authorList>
            <person name="Takeuchi M."/>
            <person name="Kamagata Y."/>
            <person name="Hiraoka S."/>
            <person name="Oshima K."/>
            <person name="Hattori M."/>
            <person name="Iwasaki W."/>
        </authorList>
    </citation>
    <scope>NUCLEOTIDE SEQUENCE [LARGE SCALE GENOMIC DNA]</scope>
    <source>
        <strain evidence="2 3">S8</strain>
    </source>
</reference>
<evidence type="ECO:0000313" key="2">
    <source>
        <dbReference type="EMBL" id="BBA32915.1"/>
    </source>
</evidence>
<dbReference type="AlphaFoldDB" id="A0A250KMP5"/>
<gene>
    <name evidence="2" type="ORF">sS8_0950</name>
</gene>
<dbReference type="Proteomes" id="UP000266313">
    <property type="component" value="Chromosome"/>
</dbReference>
<dbReference type="PANTHER" id="PTHR33546:SF1">
    <property type="entry name" value="LARGE, MULTIFUNCTIONAL SECRETED PROTEIN"/>
    <property type="match status" value="1"/>
</dbReference>
<dbReference type="EMBL" id="AP017928">
    <property type="protein sequence ID" value="BBA32915.1"/>
    <property type="molecule type" value="Genomic_DNA"/>
</dbReference>
<dbReference type="InterPro" id="IPR011042">
    <property type="entry name" value="6-blade_b-propeller_TolB-like"/>
</dbReference>
<dbReference type="OrthoDB" id="9770043at2"/>
<accession>A0A250KMP5</accession>
<name>A0A250KMP5_9GAMM</name>
<dbReference type="InterPro" id="IPR011041">
    <property type="entry name" value="Quinoprot_gluc/sorb_DH_b-prop"/>
</dbReference>
<evidence type="ECO:0000313" key="3">
    <source>
        <dbReference type="Proteomes" id="UP000266313"/>
    </source>
</evidence>
<sequence length="372" mass="41183">MNVQKHSWLKLAMLALGLTACSDNRAEGLLSEIKLPPGFHISIYTDRTPNARSLALGSDGTVYAGTMEEGKVYAVRDGDGDGKAEQVYVLASDLNMPNGVAFADGDLYVAEVPRILKFKGIARSLSNPPKPEVVFDRFPEDVHHGWKYLRVGPDGKLYTPVGAPCNVCLSEKEVYATLTRLDKDGSNLEVYARGLRNSVGFDWHPDTKELWLNDNGRDWLGDDRPPDELNHAPKPGLHFGFPYCHGKDIPDPSFGKDKSCAEFEPPAWAYPAHVAPLGVRFYRGEQFPAEYRGRLFVAQHGSWNRSTPIGYRVVVVEFQDGKPIGDKVFADGWLKPDGKVLGRPVDILEMPDGAILVSDDKAGAIYRIVYRP</sequence>
<dbReference type="SUPFAM" id="SSF50952">
    <property type="entry name" value="Soluble quinoprotein glucose dehydrogenase"/>
    <property type="match status" value="1"/>
</dbReference>
<dbReference type="InterPro" id="IPR054539">
    <property type="entry name" value="Beta-prop_PDH"/>
</dbReference>
<proteinExistence type="predicted"/>
<evidence type="ECO:0000259" key="1">
    <source>
        <dbReference type="Pfam" id="PF22807"/>
    </source>
</evidence>
<dbReference type="PROSITE" id="PS51257">
    <property type="entry name" value="PROKAR_LIPOPROTEIN"/>
    <property type="match status" value="1"/>
</dbReference>
<dbReference type="RefSeq" id="WP_119628612.1">
    <property type="nucleotide sequence ID" value="NZ_AP017928.1"/>
</dbReference>
<protein>
    <submittedName>
        <fullName evidence="2">Glucose/sorbosone dehydrogenase</fullName>
    </submittedName>
</protein>